<dbReference type="GO" id="GO:0019915">
    <property type="term" value="P:lipid storage"/>
    <property type="evidence" value="ECO:0007669"/>
    <property type="project" value="InterPro"/>
</dbReference>
<evidence type="ECO:0008006" key="7">
    <source>
        <dbReference type="Google" id="ProtNLM"/>
    </source>
</evidence>
<dbReference type="Proteomes" id="UP000285060">
    <property type="component" value="Unassembled WGS sequence"/>
</dbReference>
<evidence type="ECO:0000256" key="3">
    <source>
        <dbReference type="ARBA" id="ARBA00022677"/>
    </source>
</evidence>
<dbReference type="VEuPathDB" id="FungiDB:H310_12024"/>
<evidence type="ECO:0000256" key="2">
    <source>
        <dbReference type="ARBA" id="ARBA00008300"/>
    </source>
</evidence>
<dbReference type="GO" id="GO:0016298">
    <property type="term" value="F:lipase activity"/>
    <property type="evidence" value="ECO:0007669"/>
    <property type="project" value="InterPro"/>
</dbReference>
<dbReference type="PANTHER" id="PTHR13390:SF0">
    <property type="entry name" value="LIPID DROPLET-ASSOCIATED HYDROLASE"/>
    <property type="match status" value="1"/>
</dbReference>
<comment type="subcellular location">
    <subcellularLocation>
        <location evidence="1">Lipid droplet</location>
    </subcellularLocation>
</comment>
<dbReference type="InterPro" id="IPR019363">
    <property type="entry name" value="LDAH"/>
</dbReference>
<name>A0A418B2B8_9STRA</name>
<keyword evidence="3" id="KW-0551">Lipid droplet</keyword>
<evidence type="ECO:0000256" key="4">
    <source>
        <dbReference type="ARBA" id="ARBA00022801"/>
    </source>
</evidence>
<dbReference type="GO" id="GO:0005811">
    <property type="term" value="C:lipid droplet"/>
    <property type="evidence" value="ECO:0007669"/>
    <property type="project" value="UniProtKB-SubCell"/>
</dbReference>
<dbReference type="InterPro" id="IPR029058">
    <property type="entry name" value="AB_hydrolase_fold"/>
</dbReference>
<accession>A0A418B2B8</accession>
<proteinExistence type="inferred from homology"/>
<reference evidence="5 6" key="1">
    <citation type="submission" date="2018-08" db="EMBL/GenBank/DDBJ databases">
        <title>Aphanomyces genome sequencing and annotation.</title>
        <authorList>
            <person name="Minardi D."/>
            <person name="Oidtmann B."/>
            <person name="Van Der Giezen M."/>
            <person name="Studholme D.J."/>
        </authorList>
    </citation>
    <scope>NUCLEOTIDE SEQUENCE [LARGE SCALE GENOMIC DNA]</scope>
    <source>
        <strain evidence="5 6">NJM0002</strain>
    </source>
</reference>
<dbReference type="PANTHER" id="PTHR13390">
    <property type="entry name" value="LIPASE"/>
    <property type="match status" value="1"/>
</dbReference>
<sequence>MFERQLRQMSAAAISSALDFIRLSVTDDVRVAFVLGTSILATMTFIARQVSKAAAGRILLSDVARVECLSTDRLMHKVVLPARHDAHASKSKRLVLIVPGNPGVPGFYEPFMRRLHELSGQTNEIVGLSHTGHSLPWINGNEAYDLETQVVDKIAYVRKRIEKDPTLSLVLIGHSIGCHIALRLLDHFPTTVEKLVLIQPAVMHIGETPRGRQMMPLFVHHKWVPYLAWPIAQLPTLLKKVLVALFVGPPEFHKAALGMCDHIVVQNCLKMAWHEMQELQEIDHDLVSKHQHKIQFVFSDYDGWCPPHHVELLQRRYTDASHIVVPLPHAFMMAADGSDIMAQHTHKWLGTPMTPPLA</sequence>
<dbReference type="SUPFAM" id="SSF53474">
    <property type="entry name" value="alpha/beta-Hydrolases"/>
    <property type="match status" value="1"/>
</dbReference>
<evidence type="ECO:0000313" key="5">
    <source>
        <dbReference type="EMBL" id="RHY32188.1"/>
    </source>
</evidence>
<comment type="similarity">
    <text evidence="2">Belongs to the AB hydrolase superfamily. LDAH family.</text>
</comment>
<dbReference type="Pfam" id="PF10230">
    <property type="entry name" value="LIDHydrolase"/>
    <property type="match status" value="1"/>
</dbReference>
<protein>
    <recommendedName>
        <fullName evidence="7">AB hydrolase-1 domain-containing protein</fullName>
    </recommendedName>
</protein>
<organism evidence="5 6">
    <name type="scientific">Aphanomyces invadans</name>
    <dbReference type="NCBI Taxonomy" id="157072"/>
    <lineage>
        <taxon>Eukaryota</taxon>
        <taxon>Sar</taxon>
        <taxon>Stramenopiles</taxon>
        <taxon>Oomycota</taxon>
        <taxon>Saprolegniomycetes</taxon>
        <taxon>Saprolegniales</taxon>
        <taxon>Verrucalvaceae</taxon>
        <taxon>Aphanomyces</taxon>
    </lineage>
</organism>
<dbReference type="Gene3D" id="3.40.50.1820">
    <property type="entry name" value="alpha/beta hydrolase"/>
    <property type="match status" value="1"/>
</dbReference>
<dbReference type="AlphaFoldDB" id="A0A418B2B8"/>
<comment type="caution">
    <text evidence="5">The sequence shown here is derived from an EMBL/GenBank/DDBJ whole genome shotgun (WGS) entry which is preliminary data.</text>
</comment>
<keyword evidence="6" id="KW-1185">Reference proteome</keyword>
<evidence type="ECO:0000256" key="1">
    <source>
        <dbReference type="ARBA" id="ARBA00004502"/>
    </source>
</evidence>
<dbReference type="EMBL" id="QUSY01000155">
    <property type="protein sequence ID" value="RHY32188.1"/>
    <property type="molecule type" value="Genomic_DNA"/>
</dbReference>
<gene>
    <name evidence="5" type="ORF">DYB32_002770</name>
</gene>
<evidence type="ECO:0000313" key="6">
    <source>
        <dbReference type="Proteomes" id="UP000285060"/>
    </source>
</evidence>
<keyword evidence="4" id="KW-0378">Hydrolase</keyword>